<reference evidence="2 3" key="1">
    <citation type="submission" date="2018-12" db="EMBL/GenBank/DDBJ databases">
        <authorList>
            <person name="Shneider M.M."/>
            <person name="Kabilov M.R."/>
            <person name="Miroshnikov K.A."/>
        </authorList>
    </citation>
    <scope>NUCLEOTIDE SEQUENCE [LARGE SCALE GENOMIC DNA]</scope>
</reference>
<feature type="compositionally biased region" description="Basic and acidic residues" evidence="1">
    <location>
        <begin position="28"/>
        <end position="47"/>
    </location>
</feature>
<gene>
    <name evidence="2" type="ORF">Arno162_141</name>
</gene>
<protein>
    <submittedName>
        <fullName evidence="2">Uncharacterized protein</fullName>
    </submittedName>
</protein>
<name>A0A678ZJT7_9CAUD</name>
<dbReference type="EMBL" id="MK290737">
    <property type="protein sequence ID" value="AZV02181.1"/>
    <property type="molecule type" value="Genomic_DNA"/>
</dbReference>
<organism evidence="2 3">
    <name type="scientific">Pectobacterium phage Arno162</name>
    <dbReference type="NCBI Taxonomy" id="2500577"/>
    <lineage>
        <taxon>Viruses</taxon>
        <taxon>Duplodnaviria</taxon>
        <taxon>Heunggongvirae</taxon>
        <taxon>Uroviricota</taxon>
        <taxon>Caudoviricetes</taxon>
        <taxon>Andersonviridae</taxon>
        <taxon>Andersonviridae incertae sedis</taxon>
        <taxon>Arnovirus</taxon>
        <taxon>Arnovirus arno162</taxon>
    </lineage>
</organism>
<evidence type="ECO:0000313" key="2">
    <source>
        <dbReference type="EMBL" id="AZV02181.1"/>
    </source>
</evidence>
<proteinExistence type="predicted"/>
<evidence type="ECO:0000313" key="3">
    <source>
        <dbReference type="Proteomes" id="UP000430872"/>
    </source>
</evidence>
<accession>A0A678ZJT7</accession>
<feature type="region of interest" description="Disordered" evidence="1">
    <location>
        <begin position="25"/>
        <end position="53"/>
    </location>
</feature>
<dbReference type="Proteomes" id="UP000430872">
    <property type="component" value="Segment"/>
</dbReference>
<sequence length="53" mass="6264">MPKNKRKKKPINFVHKHMVEQHVSVAHASEKDYNRQKEKSNLKKEISNGESYS</sequence>
<evidence type="ECO:0000256" key="1">
    <source>
        <dbReference type="SAM" id="MobiDB-lite"/>
    </source>
</evidence>
<keyword evidence="3" id="KW-1185">Reference proteome</keyword>